<keyword evidence="1" id="KW-1133">Transmembrane helix</keyword>
<feature type="domain" description="DUF2231" evidence="2">
    <location>
        <begin position="18"/>
        <end position="152"/>
    </location>
</feature>
<feature type="transmembrane region" description="Helical" evidence="1">
    <location>
        <begin position="90"/>
        <end position="111"/>
    </location>
</feature>
<dbReference type="PIRSF" id="PIRSF029509">
    <property type="entry name" value="UCP029509"/>
    <property type="match status" value="1"/>
</dbReference>
<organism evidence="3 4">
    <name type="scientific">Rhizomicrobium electricum</name>
    <dbReference type="NCBI Taxonomy" id="480070"/>
    <lineage>
        <taxon>Bacteria</taxon>
        <taxon>Pseudomonadati</taxon>
        <taxon>Pseudomonadota</taxon>
        <taxon>Alphaproteobacteria</taxon>
        <taxon>Micropepsales</taxon>
        <taxon>Micropepsaceae</taxon>
        <taxon>Rhizomicrobium</taxon>
    </lineage>
</organism>
<evidence type="ECO:0000313" key="3">
    <source>
        <dbReference type="EMBL" id="GAA0569843.1"/>
    </source>
</evidence>
<feature type="transmembrane region" description="Helical" evidence="1">
    <location>
        <begin position="117"/>
        <end position="138"/>
    </location>
</feature>
<protein>
    <submittedName>
        <fullName evidence="3">DUF2231 domain-containing protein</fullName>
    </submittedName>
</protein>
<feature type="transmembrane region" description="Helical" evidence="1">
    <location>
        <begin position="25"/>
        <end position="45"/>
    </location>
</feature>
<dbReference type="EMBL" id="BAAADD010000004">
    <property type="protein sequence ID" value="GAA0569843.1"/>
    <property type="molecule type" value="Genomic_DNA"/>
</dbReference>
<dbReference type="Proteomes" id="UP001499951">
    <property type="component" value="Unassembled WGS sequence"/>
</dbReference>
<reference evidence="4" key="1">
    <citation type="journal article" date="2019" name="Int. J. Syst. Evol. Microbiol.">
        <title>The Global Catalogue of Microorganisms (GCM) 10K type strain sequencing project: providing services to taxonomists for standard genome sequencing and annotation.</title>
        <authorList>
            <consortium name="The Broad Institute Genomics Platform"/>
            <consortium name="The Broad Institute Genome Sequencing Center for Infectious Disease"/>
            <person name="Wu L."/>
            <person name="Ma J."/>
        </authorList>
    </citation>
    <scope>NUCLEOTIDE SEQUENCE [LARGE SCALE GENOMIC DNA]</scope>
    <source>
        <strain evidence="4">JCM 15089</strain>
    </source>
</reference>
<sequence>MPTETSSVYPKSTARIFGHPIHPMLVPFPIVCFAGTLVTDIAYTASGEVQWANFSSWLLVAGLIISIFVVIAGAADFFGDRRIRALKHAWIHGIGNAIALILSIWNAFVHTHDGYTGVWPTGLTLSFLVVAILLITGWNGGSMVYRHGVAVAPEKNS</sequence>
<comment type="caution">
    <text evidence="3">The sequence shown here is derived from an EMBL/GenBank/DDBJ whole genome shotgun (WGS) entry which is preliminary data.</text>
</comment>
<evidence type="ECO:0000256" key="1">
    <source>
        <dbReference type="SAM" id="Phobius"/>
    </source>
</evidence>
<dbReference type="Pfam" id="PF09990">
    <property type="entry name" value="DUF2231"/>
    <property type="match status" value="1"/>
</dbReference>
<name>A0ABP3PLT4_9PROT</name>
<keyword evidence="4" id="KW-1185">Reference proteome</keyword>
<gene>
    <name evidence="3" type="ORF">GCM10008942_18220</name>
</gene>
<feature type="transmembrane region" description="Helical" evidence="1">
    <location>
        <begin position="57"/>
        <end position="78"/>
    </location>
</feature>
<dbReference type="RefSeq" id="WP_208393626.1">
    <property type="nucleotide sequence ID" value="NZ_BAAADD010000004.1"/>
</dbReference>
<keyword evidence="1" id="KW-0812">Transmembrane</keyword>
<dbReference type="InterPro" id="IPR019251">
    <property type="entry name" value="DUF2231_TM"/>
</dbReference>
<evidence type="ECO:0000313" key="4">
    <source>
        <dbReference type="Proteomes" id="UP001499951"/>
    </source>
</evidence>
<keyword evidence="1" id="KW-0472">Membrane</keyword>
<accession>A0ABP3PLT4</accession>
<proteinExistence type="predicted"/>
<evidence type="ECO:0000259" key="2">
    <source>
        <dbReference type="Pfam" id="PF09990"/>
    </source>
</evidence>
<dbReference type="InterPro" id="IPR016923">
    <property type="entry name" value="UCP029509"/>
</dbReference>